<proteinExistence type="predicted"/>
<sequence length="70" mass="7871">MWRVLRFGQFLIASSGMAWYEDETLLPLSLPAVGCSDCDLYASLHGLDTGRKVVSWREAADRVRVQRGGR</sequence>
<protein>
    <submittedName>
        <fullName evidence="1">Uncharacterized protein</fullName>
    </submittedName>
</protein>
<evidence type="ECO:0000313" key="2">
    <source>
        <dbReference type="EMBL" id="URE37768.1"/>
    </source>
</evidence>
<gene>
    <name evidence="1" type="ORF">MUK42_15973</name>
    <name evidence="2" type="ORF">MUK42_36089</name>
</gene>
<dbReference type="EMBL" id="CP097510">
    <property type="protein sequence ID" value="URE37768.1"/>
    <property type="molecule type" value="Genomic_DNA"/>
</dbReference>
<reference evidence="1" key="1">
    <citation type="submission" date="2022-05" db="EMBL/GenBank/DDBJ databases">
        <title>The Musa troglodytarum L. genome provides insights into the mechanism of non-climacteric behaviour and enrichment of carotenoids.</title>
        <authorList>
            <person name="Wang J."/>
        </authorList>
    </citation>
    <scope>NUCLEOTIDE SEQUENCE</scope>
    <source>
        <tissue evidence="1">Leaf</tissue>
    </source>
</reference>
<dbReference type="Proteomes" id="UP001055439">
    <property type="component" value="Chromosome 8"/>
</dbReference>
<organism evidence="1 3">
    <name type="scientific">Musa troglodytarum</name>
    <name type="common">fe'i banana</name>
    <dbReference type="NCBI Taxonomy" id="320322"/>
    <lineage>
        <taxon>Eukaryota</taxon>
        <taxon>Viridiplantae</taxon>
        <taxon>Streptophyta</taxon>
        <taxon>Embryophyta</taxon>
        <taxon>Tracheophyta</taxon>
        <taxon>Spermatophyta</taxon>
        <taxon>Magnoliopsida</taxon>
        <taxon>Liliopsida</taxon>
        <taxon>Zingiberales</taxon>
        <taxon>Musaceae</taxon>
        <taxon>Musa</taxon>
    </lineage>
</organism>
<dbReference type="AlphaFoldDB" id="A0A9E7HJ39"/>
<evidence type="ECO:0000313" key="1">
    <source>
        <dbReference type="EMBL" id="URE32053.1"/>
    </source>
</evidence>
<name>A0A9E7HJ39_9LILI</name>
<keyword evidence="3" id="KW-1185">Reference proteome</keyword>
<evidence type="ECO:0000313" key="3">
    <source>
        <dbReference type="Proteomes" id="UP001055439"/>
    </source>
</evidence>
<dbReference type="EMBL" id="CP097510">
    <property type="protein sequence ID" value="URE32053.1"/>
    <property type="molecule type" value="Genomic_DNA"/>
</dbReference>
<accession>A0A9E7HJ39</accession>